<sequence>MDYYGTYPLKPSIIRGYKPPFPNSQNCPPPSNQLLPLNPSLKLGYWELLSPALVGAAGALFLSLFSDSGDVTERCEDRLFKLAIVWYGIGATVSVSFAVTNLLANHKAPSEQLLYPIAGALVSIILLFGAEFLLLYRFFPSSFKGDVGDDVWTQFFSFIYLSITTLATADLGDILPANITARALIATEITFNLFIIASAIQILLSSK</sequence>
<feature type="transmembrane region" description="Helical" evidence="1">
    <location>
        <begin position="43"/>
        <end position="64"/>
    </location>
</feature>
<proteinExistence type="predicted"/>
<evidence type="ECO:0000256" key="1">
    <source>
        <dbReference type="SAM" id="Phobius"/>
    </source>
</evidence>
<evidence type="ECO:0000313" key="2">
    <source>
        <dbReference type="EMBL" id="TGE39531.1"/>
    </source>
</evidence>
<keyword evidence="1" id="KW-1133">Transmembrane helix</keyword>
<accession>A0A4Z0R8N0</accession>
<dbReference type="Gene3D" id="1.10.287.70">
    <property type="match status" value="1"/>
</dbReference>
<dbReference type="EMBL" id="SPQQ01000001">
    <property type="protein sequence ID" value="TGE39531.1"/>
    <property type="molecule type" value="Genomic_DNA"/>
</dbReference>
<comment type="caution">
    <text evidence="2">The sequence shown here is derived from an EMBL/GenBank/DDBJ whole genome shotgun (WGS) entry which is preliminary data.</text>
</comment>
<dbReference type="SUPFAM" id="SSF81324">
    <property type="entry name" value="Voltage-gated potassium channels"/>
    <property type="match status" value="1"/>
</dbReference>
<keyword evidence="3" id="KW-1185">Reference proteome</keyword>
<name>A0A4Z0R8N0_9FIRM</name>
<feature type="transmembrane region" description="Helical" evidence="1">
    <location>
        <begin position="151"/>
        <end position="171"/>
    </location>
</feature>
<gene>
    <name evidence="2" type="ORF">E4K67_00500</name>
</gene>
<feature type="transmembrane region" description="Helical" evidence="1">
    <location>
        <begin position="84"/>
        <end position="104"/>
    </location>
</feature>
<feature type="transmembrane region" description="Helical" evidence="1">
    <location>
        <begin position="183"/>
        <end position="204"/>
    </location>
</feature>
<evidence type="ECO:0000313" key="3">
    <source>
        <dbReference type="Proteomes" id="UP000298460"/>
    </source>
</evidence>
<keyword evidence="1" id="KW-0812">Transmembrane</keyword>
<dbReference type="Proteomes" id="UP000298460">
    <property type="component" value="Unassembled WGS sequence"/>
</dbReference>
<feature type="transmembrane region" description="Helical" evidence="1">
    <location>
        <begin position="113"/>
        <end position="139"/>
    </location>
</feature>
<reference evidence="2 3" key="1">
    <citation type="submission" date="2019-03" db="EMBL/GenBank/DDBJ databases">
        <title>Draft Genome Sequence of Desulfosporosinus fructosivorans Strain 63.6F, Isolated from Marine Sediment in the Baltic Sea.</title>
        <authorList>
            <person name="Hausmann B."/>
            <person name="Vandieken V."/>
            <person name="Pjevac P."/>
            <person name="Schreck K."/>
            <person name="Herbold C.W."/>
            <person name="Loy A."/>
        </authorList>
    </citation>
    <scope>NUCLEOTIDE SEQUENCE [LARGE SCALE GENOMIC DNA]</scope>
    <source>
        <strain evidence="2 3">63.6F</strain>
    </source>
</reference>
<dbReference type="RefSeq" id="WP_135544471.1">
    <property type="nucleotide sequence ID" value="NZ_SPQQ01000001.1"/>
</dbReference>
<dbReference type="AlphaFoldDB" id="A0A4Z0R8N0"/>
<keyword evidence="1" id="KW-0472">Membrane</keyword>
<organism evidence="2 3">
    <name type="scientific">Desulfosporosinus fructosivorans</name>
    <dbReference type="NCBI Taxonomy" id="2018669"/>
    <lineage>
        <taxon>Bacteria</taxon>
        <taxon>Bacillati</taxon>
        <taxon>Bacillota</taxon>
        <taxon>Clostridia</taxon>
        <taxon>Eubacteriales</taxon>
        <taxon>Desulfitobacteriaceae</taxon>
        <taxon>Desulfosporosinus</taxon>
    </lineage>
</organism>
<protein>
    <submittedName>
        <fullName evidence="2">Uncharacterized protein</fullName>
    </submittedName>
</protein>
<dbReference type="OrthoDB" id="9785285at2"/>